<feature type="non-terminal residue" evidence="3">
    <location>
        <position position="467"/>
    </location>
</feature>
<evidence type="ECO:0008006" key="5">
    <source>
        <dbReference type="Google" id="ProtNLM"/>
    </source>
</evidence>
<proteinExistence type="predicted"/>
<reference evidence="3" key="1">
    <citation type="submission" date="2023-06" db="EMBL/GenBank/DDBJ databases">
        <title>Genome-scale phylogeny and comparative genomics of the fungal order Sordariales.</title>
        <authorList>
            <consortium name="Lawrence Berkeley National Laboratory"/>
            <person name="Hensen N."/>
            <person name="Bonometti L."/>
            <person name="Westerberg I."/>
            <person name="Brannstrom I.O."/>
            <person name="Guillou S."/>
            <person name="Cros-Aarteil S."/>
            <person name="Calhoun S."/>
            <person name="Haridas S."/>
            <person name="Kuo A."/>
            <person name="Mondo S."/>
            <person name="Pangilinan J."/>
            <person name="Riley R."/>
            <person name="LaButti K."/>
            <person name="Andreopoulos B."/>
            <person name="Lipzen A."/>
            <person name="Chen C."/>
            <person name="Yanf M."/>
            <person name="Daum C."/>
            <person name="Ng V."/>
            <person name="Clum A."/>
            <person name="Steindorff A."/>
            <person name="Ohm R."/>
            <person name="Martin F."/>
            <person name="Silar P."/>
            <person name="Natvig D."/>
            <person name="Lalanne C."/>
            <person name="Gautier V."/>
            <person name="Ament-velasquez S.L."/>
            <person name="Kruys A."/>
            <person name="Hutchinson M.I."/>
            <person name="Powell A.J."/>
            <person name="Barry K."/>
            <person name="Miller A.N."/>
            <person name="Grigoriev I.V."/>
            <person name="Debuchy R."/>
            <person name="Gladieux P."/>
            <person name="Thoren M.H."/>
            <person name="Johannesson H."/>
        </authorList>
    </citation>
    <scope>NUCLEOTIDE SEQUENCE</scope>
    <source>
        <strain evidence="3">SMH3391-2</strain>
    </source>
</reference>
<gene>
    <name evidence="3" type="ORF">B0T17DRAFT_477930</name>
</gene>
<dbReference type="Proteomes" id="UP001174934">
    <property type="component" value="Unassembled WGS sequence"/>
</dbReference>
<accession>A0AA39X7K5</accession>
<keyword evidence="4" id="KW-1185">Reference proteome</keyword>
<organism evidence="3 4">
    <name type="scientific">Bombardia bombarda</name>
    <dbReference type="NCBI Taxonomy" id="252184"/>
    <lineage>
        <taxon>Eukaryota</taxon>
        <taxon>Fungi</taxon>
        <taxon>Dikarya</taxon>
        <taxon>Ascomycota</taxon>
        <taxon>Pezizomycotina</taxon>
        <taxon>Sordariomycetes</taxon>
        <taxon>Sordariomycetidae</taxon>
        <taxon>Sordariales</taxon>
        <taxon>Lasiosphaeriaceae</taxon>
        <taxon>Bombardia</taxon>
    </lineage>
</organism>
<dbReference type="AlphaFoldDB" id="A0AA39X7K5"/>
<dbReference type="PANTHER" id="PTHR10622:SF12">
    <property type="entry name" value="HET DOMAIN-CONTAINING PROTEIN"/>
    <property type="match status" value="1"/>
</dbReference>
<evidence type="ECO:0000259" key="2">
    <source>
        <dbReference type="Pfam" id="PF26640"/>
    </source>
</evidence>
<evidence type="ECO:0000313" key="3">
    <source>
        <dbReference type="EMBL" id="KAK0628392.1"/>
    </source>
</evidence>
<name>A0AA39X7K5_9PEZI</name>
<feature type="domain" description="DUF8212" evidence="2">
    <location>
        <begin position="227"/>
        <end position="293"/>
    </location>
</feature>
<dbReference type="PANTHER" id="PTHR10622">
    <property type="entry name" value="HET DOMAIN-CONTAINING PROTEIN"/>
    <property type="match status" value="1"/>
</dbReference>
<evidence type="ECO:0000313" key="4">
    <source>
        <dbReference type="Proteomes" id="UP001174934"/>
    </source>
</evidence>
<sequence length="467" mass="53844">MWLIDTKTMKLKELFDPEEYRYAVFSHTWGEEEVSFQEFTSSPALGQQKAGYIKITKMCEKAREMGIDYAWADTCCIDKTSSAALTEAINSMYEWYKYSSVCITYLEDLPGQALDVKEEEFLRALKQCRWFTRGWTLQELIAPESLKFYDAKWNFRGSKTFLRKDISVITGIDVEVLEKSDLLSTIPVGKRMSWASGRVTTRREDIAYCLLGIFGVNMPMLYGEGHRAFFRLQEEIAKTTNDLSLFAWSSQTENKEDRRPMYHAHHEHAIRGILARSPDEFVNCRNLEIVRDQVAPLEFNITNNGLRIDTCLAAGPLKEPIFALNCTDGKTNADKVQKRLGIYLMKTQGGYVRSRAYQRYETYDKTFWAVRKSTVYVKKDISATEASHLRKQLQSSLMFHFALPRNYQLVDLKGNPSSDWDSHSKLFITGDRQNFTACVEFKTKPNYWRFVIVCGLISPDASDDSSP</sequence>
<evidence type="ECO:0000259" key="1">
    <source>
        <dbReference type="Pfam" id="PF06985"/>
    </source>
</evidence>
<dbReference type="Pfam" id="PF06985">
    <property type="entry name" value="HET"/>
    <property type="match status" value="1"/>
</dbReference>
<dbReference type="InterPro" id="IPR058525">
    <property type="entry name" value="DUF8212"/>
</dbReference>
<comment type="caution">
    <text evidence="3">The sequence shown here is derived from an EMBL/GenBank/DDBJ whole genome shotgun (WGS) entry which is preliminary data.</text>
</comment>
<protein>
    <recommendedName>
        <fullName evidence="5">Heterokaryon incompatibility domain-containing protein</fullName>
    </recommendedName>
</protein>
<dbReference type="EMBL" id="JAULSR010000002">
    <property type="protein sequence ID" value="KAK0628392.1"/>
    <property type="molecule type" value="Genomic_DNA"/>
</dbReference>
<dbReference type="InterPro" id="IPR010730">
    <property type="entry name" value="HET"/>
</dbReference>
<dbReference type="Pfam" id="PF26640">
    <property type="entry name" value="DUF8212"/>
    <property type="match status" value="1"/>
</dbReference>
<feature type="domain" description="Heterokaryon incompatibility" evidence="1">
    <location>
        <begin position="22"/>
        <end position="108"/>
    </location>
</feature>